<dbReference type="Proteomes" id="UP000260680">
    <property type="component" value="Unassembled WGS sequence"/>
</dbReference>
<gene>
    <name evidence="1" type="ORF">DS742_07395</name>
</gene>
<sequence length="487" mass="54376">MNGTVIKASKCDILDQKGCGTTMRDSNIIITPFHLLSLLNLQITKGVNMHASALFEGIIPEEKAEEYVQSSFKNVQAAILGRDEAGNEVVLFQGIVKSFQTTTHNDLKVACGHLISESWRMDIKPHIRTFQNTGLTYNQVFDSYLKNYKSGNCIMTVGKGQSIQKWLLQYQETDWEFTKRQASRFNSFVVAEYRIAGVKFFFGMPNRPASHTVNPTHYSVKLNVEEYIRKKNNGVEGLTEKDAACYEFTDREIYDVADPVSLHGKPLYVFEIHSTLEGGELVHHYYLKTQNGFKTVKQYNEKIIGASLAANITSISKDMVQVSVKEDENRQNSGAVWIPYSTVYSSPDGTGFYAMPEKGDEVRLYCPNEKEHVAYAISAVHLTASGARDNPDYKSIKNKYGKEVLFTPGSVLVTNNKGMSVELLDDEGIKITSDKAVSIKTTENMDIASETSSISLVAPQSISLEQGDSKIRLENDVIVEGAQTKMQ</sequence>
<comment type="caution">
    <text evidence="1">The sequence shown here is derived from an EMBL/GenBank/DDBJ whole genome shotgun (WGS) entry which is preliminary data.</text>
</comment>
<dbReference type="SUPFAM" id="SSF69279">
    <property type="entry name" value="Phage tail proteins"/>
    <property type="match status" value="1"/>
</dbReference>
<protein>
    <submittedName>
        <fullName evidence="1">Uncharacterized protein</fullName>
    </submittedName>
</protein>
<dbReference type="AlphaFoldDB" id="A0A3E2NFD1"/>
<organism evidence="1 2">
    <name type="scientific">Lacrimispora amygdalina</name>
    <dbReference type="NCBI Taxonomy" id="253257"/>
    <lineage>
        <taxon>Bacteria</taxon>
        <taxon>Bacillati</taxon>
        <taxon>Bacillota</taxon>
        <taxon>Clostridia</taxon>
        <taxon>Lachnospirales</taxon>
        <taxon>Lachnospiraceae</taxon>
        <taxon>Lacrimispora</taxon>
    </lineage>
</organism>
<dbReference type="EMBL" id="QOHO01000021">
    <property type="protein sequence ID" value="RFZ79590.1"/>
    <property type="molecule type" value="Genomic_DNA"/>
</dbReference>
<evidence type="ECO:0000313" key="2">
    <source>
        <dbReference type="Proteomes" id="UP000260680"/>
    </source>
</evidence>
<proteinExistence type="predicted"/>
<evidence type="ECO:0000313" key="1">
    <source>
        <dbReference type="EMBL" id="RFZ79590.1"/>
    </source>
</evidence>
<reference evidence="1 2" key="1">
    <citation type="submission" date="2018-07" db="EMBL/GenBank/DDBJ databases">
        <title>New species, Clostridium PI-S10-A1B.</title>
        <authorList>
            <person name="Krishna G."/>
            <person name="Summeta K."/>
            <person name="Shikha S."/>
            <person name="Prabhu P.B."/>
            <person name="Suresh K."/>
        </authorList>
    </citation>
    <scope>NUCLEOTIDE SEQUENCE [LARGE SCALE GENOMIC DNA]</scope>
    <source>
        <strain evidence="1 2">PI-S10-A1B</strain>
    </source>
</reference>
<dbReference type="Gene3D" id="3.55.50.10">
    <property type="entry name" value="Baseplate protein-like domains"/>
    <property type="match status" value="1"/>
</dbReference>
<accession>A0A3E2NFD1</accession>
<name>A0A3E2NFD1_9FIRM</name>